<evidence type="ECO:0000259" key="2">
    <source>
        <dbReference type="PROSITE" id="PS50042"/>
    </source>
</evidence>
<dbReference type="PANTHER" id="PTHR23011:SF28">
    <property type="entry name" value="CYCLIC NUCLEOTIDE-BINDING DOMAIN CONTAINING PROTEIN"/>
    <property type="match status" value="1"/>
</dbReference>
<proteinExistence type="predicted"/>
<feature type="region of interest" description="Disordered" evidence="1">
    <location>
        <begin position="493"/>
        <end position="535"/>
    </location>
</feature>
<feature type="compositionally biased region" description="Polar residues" evidence="1">
    <location>
        <begin position="467"/>
        <end position="477"/>
    </location>
</feature>
<dbReference type="PANTHER" id="PTHR23011">
    <property type="entry name" value="CYCLIC NUCLEOTIDE-BINDING DOMAIN CONTAINING PROTEIN"/>
    <property type="match status" value="1"/>
</dbReference>
<gene>
    <name evidence="3" type="ORF">MEDL_41198</name>
</gene>
<reference evidence="3" key="1">
    <citation type="submission" date="2021-03" db="EMBL/GenBank/DDBJ databases">
        <authorList>
            <person name="Bekaert M."/>
        </authorList>
    </citation>
    <scope>NUCLEOTIDE SEQUENCE</scope>
</reference>
<dbReference type="AlphaFoldDB" id="A0A8S3TA06"/>
<dbReference type="SUPFAM" id="SSF51206">
    <property type="entry name" value="cAMP-binding domain-like"/>
    <property type="match status" value="2"/>
</dbReference>
<organism evidence="3 4">
    <name type="scientific">Mytilus edulis</name>
    <name type="common">Blue mussel</name>
    <dbReference type="NCBI Taxonomy" id="6550"/>
    <lineage>
        <taxon>Eukaryota</taxon>
        <taxon>Metazoa</taxon>
        <taxon>Spiralia</taxon>
        <taxon>Lophotrochozoa</taxon>
        <taxon>Mollusca</taxon>
        <taxon>Bivalvia</taxon>
        <taxon>Autobranchia</taxon>
        <taxon>Pteriomorphia</taxon>
        <taxon>Mytilida</taxon>
        <taxon>Mytiloidea</taxon>
        <taxon>Mytilidae</taxon>
        <taxon>Mytilinae</taxon>
        <taxon>Mytilus</taxon>
    </lineage>
</organism>
<keyword evidence="4" id="KW-1185">Reference proteome</keyword>
<comment type="caution">
    <text evidence="3">The sequence shown here is derived from an EMBL/GenBank/DDBJ whole genome shotgun (WGS) entry which is preliminary data.</text>
</comment>
<evidence type="ECO:0000313" key="3">
    <source>
        <dbReference type="EMBL" id="CAG2228233.1"/>
    </source>
</evidence>
<dbReference type="InterPro" id="IPR014710">
    <property type="entry name" value="RmlC-like_jellyroll"/>
</dbReference>
<feature type="domain" description="Cyclic nucleotide-binding" evidence="2">
    <location>
        <begin position="236"/>
        <end position="314"/>
    </location>
</feature>
<dbReference type="Proteomes" id="UP000683360">
    <property type="component" value="Unassembled WGS sequence"/>
</dbReference>
<accession>A0A8S3TA06</accession>
<feature type="compositionally biased region" description="Basic and acidic residues" evidence="1">
    <location>
        <begin position="398"/>
        <end position="411"/>
    </location>
</feature>
<dbReference type="OrthoDB" id="166212at2759"/>
<dbReference type="InterPro" id="IPR000595">
    <property type="entry name" value="cNMP-bd_dom"/>
</dbReference>
<feature type="compositionally biased region" description="Polar residues" evidence="1">
    <location>
        <begin position="61"/>
        <end position="75"/>
    </location>
</feature>
<evidence type="ECO:0000313" key="4">
    <source>
        <dbReference type="Proteomes" id="UP000683360"/>
    </source>
</evidence>
<evidence type="ECO:0000256" key="1">
    <source>
        <dbReference type="SAM" id="MobiDB-lite"/>
    </source>
</evidence>
<sequence length="676" mass="78815">MATLIMSNKNDGDQSKPFSYSLSYLKSVTRNRKNKKPLVETSSPWKDSFHNPLDTLEEQSENSSSTQPDDSPRNLTELTKSKTYLEIKAKLIQIAKSRKKTVDNYYSQHFRNKRFQLAVRKVIICLRWTTFYLLSSKDTIQEAKRLYTEMQLRTSDFETVDLMFDKSSYKAKTAVRISKETRRILMKSPLQRTDEEVFRAQIALGNIKDIAQYPFRMQREIAKFGEYESFGGRRIILRQGHPPSASYFVLSGEMFELIYETSDGKPKLGQSIVKGDEFGEKAIVDDTLRECTVITKEPTELLSLKKKHFRRIFMLGGGLCVLDSEQKQFLRHLPYMKGFPIDKLEENSEKVKTQYFKKGDMITDDTRYFPWLILVKTGSVFIYKRLKKIVPLHSNRKETVPHVTDQKKKPETQSSLTRRQMLNDIHIPVRTNVEIDPNVVEEKPGQPKKFIHPSDRHSESSKDSQDRQQNNDTENNKYSFHSIQDQLLKRTTPPHFEPLRSATSRGSISSGLTGVESTTNNVQFGDGQKSIHENDDDDVKVHQHFWGKARSKADRQHAEESNTDIVHVHTITNGQIFGLDDIMVDKRTEQRQNFSVFSGGADVIFIDKYFFKENMTERFRTKLVKYFCPYPSDEELQEKLQTEVDWNEYRVRTLNNTLFLLEKESRLRKSQNFFLI</sequence>
<protein>
    <recommendedName>
        <fullName evidence="2">Cyclic nucleotide-binding domain-containing protein</fullName>
    </recommendedName>
</protein>
<dbReference type="InterPro" id="IPR018490">
    <property type="entry name" value="cNMP-bd_dom_sf"/>
</dbReference>
<dbReference type="CDD" id="cd00038">
    <property type="entry name" value="CAP_ED"/>
    <property type="match status" value="1"/>
</dbReference>
<dbReference type="Gene3D" id="2.60.120.10">
    <property type="entry name" value="Jelly Rolls"/>
    <property type="match status" value="1"/>
</dbReference>
<dbReference type="EMBL" id="CAJPWZ010001992">
    <property type="protein sequence ID" value="CAG2228233.1"/>
    <property type="molecule type" value="Genomic_DNA"/>
</dbReference>
<feature type="compositionally biased region" description="Polar residues" evidence="1">
    <location>
        <begin position="501"/>
        <end position="523"/>
    </location>
</feature>
<feature type="compositionally biased region" description="Basic and acidic residues" evidence="1">
    <location>
        <begin position="452"/>
        <end position="466"/>
    </location>
</feature>
<feature type="region of interest" description="Disordered" evidence="1">
    <location>
        <begin position="398"/>
        <end position="477"/>
    </location>
</feature>
<feature type="region of interest" description="Disordered" evidence="1">
    <location>
        <begin position="31"/>
        <end position="75"/>
    </location>
</feature>
<dbReference type="PROSITE" id="PS50042">
    <property type="entry name" value="CNMP_BINDING_3"/>
    <property type="match status" value="1"/>
</dbReference>
<name>A0A8S3TA06_MYTED</name>
<dbReference type="Pfam" id="PF00027">
    <property type="entry name" value="cNMP_binding"/>
    <property type="match status" value="1"/>
</dbReference>